<dbReference type="EMBL" id="VBQZ03000167">
    <property type="protein sequence ID" value="MXQ96639.1"/>
    <property type="molecule type" value="Genomic_DNA"/>
</dbReference>
<gene>
    <name evidence="1" type="ORF">E5288_WYG022015</name>
</gene>
<sequence>MQTVVQRSRARCVQWGQKVEDVDQNKLRLDSCQLAGIKIHSHMALSLFTDFRTVWKELCLSTPLPRTCKHGSQSLQSGPVLDFCRESRRTSDSLPITFRFLLLDVRQMADVPPLIPFILEPLPYPKVLNAFFLTMLKLTQYCQTGSKVLDDSKVSWFVHFTSFGVISWHRMLTVKVSSSRVDSPAPQ</sequence>
<name>A0A6B0S2C4_9CETA</name>
<evidence type="ECO:0000313" key="1">
    <source>
        <dbReference type="EMBL" id="MXQ96639.1"/>
    </source>
</evidence>
<dbReference type="Proteomes" id="UP000322234">
    <property type="component" value="Unassembled WGS sequence"/>
</dbReference>
<organism evidence="1 2">
    <name type="scientific">Bos mutus</name>
    <name type="common">wild yak</name>
    <dbReference type="NCBI Taxonomy" id="72004"/>
    <lineage>
        <taxon>Eukaryota</taxon>
        <taxon>Metazoa</taxon>
        <taxon>Chordata</taxon>
        <taxon>Craniata</taxon>
        <taxon>Vertebrata</taxon>
        <taxon>Euteleostomi</taxon>
        <taxon>Mammalia</taxon>
        <taxon>Eutheria</taxon>
        <taxon>Laurasiatheria</taxon>
        <taxon>Artiodactyla</taxon>
        <taxon>Ruminantia</taxon>
        <taxon>Pecora</taxon>
        <taxon>Bovidae</taxon>
        <taxon>Bovinae</taxon>
        <taxon>Bos</taxon>
    </lineage>
</organism>
<reference evidence="1" key="1">
    <citation type="submission" date="2019-10" db="EMBL/GenBank/DDBJ databases">
        <title>The sequence and de novo assembly of the wild yak genome.</title>
        <authorList>
            <person name="Liu Y."/>
        </authorList>
    </citation>
    <scope>NUCLEOTIDE SEQUENCE [LARGE SCALE GENOMIC DNA]</scope>
    <source>
        <strain evidence="1">WY2019</strain>
    </source>
</reference>
<comment type="caution">
    <text evidence="1">The sequence shown here is derived from an EMBL/GenBank/DDBJ whole genome shotgun (WGS) entry which is preliminary data.</text>
</comment>
<dbReference type="AlphaFoldDB" id="A0A6B0S2C4"/>
<accession>A0A6B0S2C4</accession>
<protein>
    <submittedName>
        <fullName evidence="1">Uncharacterized protein</fullName>
    </submittedName>
</protein>
<proteinExistence type="predicted"/>
<keyword evidence="2" id="KW-1185">Reference proteome</keyword>
<evidence type="ECO:0000313" key="2">
    <source>
        <dbReference type="Proteomes" id="UP000322234"/>
    </source>
</evidence>